<reference evidence="4 5" key="3">
    <citation type="submission" date="2017-10" db="EMBL/GenBank/DDBJ databases">
        <title>Extensive intraspecific genome diversity in a model arbuscular mycorrhizal fungus.</title>
        <authorList>
            <person name="Chen E.C.H."/>
            <person name="Morin E."/>
            <person name="Baudet D."/>
            <person name="Noel J."/>
            <person name="Ndikumana S."/>
            <person name="Charron P."/>
            <person name="St-Onge C."/>
            <person name="Giorgi J."/>
            <person name="Grigoriev I.V."/>
            <person name="Roux C."/>
            <person name="Martin F.M."/>
            <person name="Corradi N."/>
        </authorList>
    </citation>
    <scope>NUCLEOTIDE SEQUENCE [LARGE SCALE GENOMIC DNA]</scope>
    <source>
        <strain evidence="4 5">C2</strain>
    </source>
</reference>
<dbReference type="VEuPathDB" id="FungiDB:FUN_010378"/>
<organism evidence="3">
    <name type="scientific">Rhizophagus irregularis</name>
    <dbReference type="NCBI Taxonomy" id="588596"/>
    <lineage>
        <taxon>Eukaryota</taxon>
        <taxon>Fungi</taxon>
        <taxon>Fungi incertae sedis</taxon>
        <taxon>Mucoromycota</taxon>
        <taxon>Glomeromycotina</taxon>
        <taxon>Glomeromycetes</taxon>
        <taxon>Glomerales</taxon>
        <taxon>Glomeraceae</taxon>
        <taxon>Rhizophagus</taxon>
    </lineage>
</organism>
<evidence type="ECO:0000259" key="2">
    <source>
        <dbReference type="Pfam" id="PF00505"/>
    </source>
</evidence>
<reference evidence="4 5" key="2">
    <citation type="submission" date="2016-04" db="EMBL/GenBank/DDBJ databases">
        <title>Genome analyses suggest a sexual origin of heterokaryosis in a supposedly ancient asexual fungus.</title>
        <authorList>
            <person name="Ropars J."/>
            <person name="Sedzielewska K."/>
            <person name="Noel J."/>
            <person name="Charron P."/>
            <person name="Farinelli L."/>
            <person name="Marton T."/>
            <person name="Kruger M."/>
            <person name="Pelin A."/>
            <person name="Brachmann A."/>
            <person name="Corradi N."/>
        </authorList>
    </citation>
    <scope>NUCLEOTIDE SEQUENCE [LARGE SCALE GENOMIC DNA]</scope>
    <source>
        <strain evidence="4 5">C2</strain>
    </source>
</reference>
<dbReference type="EMBL" id="KT211921">
    <property type="protein sequence ID" value="ANQ33145.1"/>
    <property type="molecule type" value="Genomic_DNA"/>
</dbReference>
<reference evidence="3" key="1">
    <citation type="submission" date="2015-06" db="EMBL/GenBank/DDBJ databases">
        <title>Evolution and Diversity of Sexually-Related Genes in an Arbuscular Mycorrhizal Fungi.</title>
        <authorList>
            <person name="Charron P."/>
            <person name="Marton T."/>
            <person name="Corradi N."/>
        </authorList>
    </citation>
    <scope>NUCLEOTIDE SEQUENCE</scope>
    <source>
        <strain evidence="3">C2</strain>
    </source>
</reference>
<dbReference type="Proteomes" id="UP000233469">
    <property type="component" value="Unassembled WGS sequence"/>
</dbReference>
<accession>A0A1B1EWF8</accession>
<dbReference type="EMBL" id="LLXL01000188">
    <property type="protein sequence ID" value="PKK76359.1"/>
    <property type="molecule type" value="Genomic_DNA"/>
</dbReference>
<dbReference type="InterPro" id="IPR009071">
    <property type="entry name" value="HMG_box_dom"/>
</dbReference>
<dbReference type="SUPFAM" id="SSF47095">
    <property type="entry name" value="HMG-box"/>
    <property type="match status" value="1"/>
</dbReference>
<protein>
    <submittedName>
        <fullName evidence="3">MATA-HMG</fullName>
    </submittedName>
</protein>
<dbReference type="VEuPathDB" id="FungiDB:RhiirA1_521608"/>
<dbReference type="VEuPathDB" id="FungiDB:RhiirFUN_015734"/>
<evidence type="ECO:0000313" key="3">
    <source>
        <dbReference type="EMBL" id="ANQ33145.1"/>
    </source>
</evidence>
<evidence type="ECO:0000256" key="1">
    <source>
        <dbReference type="SAM" id="MobiDB-lite"/>
    </source>
</evidence>
<dbReference type="InterPro" id="IPR036910">
    <property type="entry name" value="HMG_box_dom_sf"/>
</dbReference>
<name>A0A1B1EWF8_9GLOM</name>
<sequence>MNDHIQSLPINSTFPFKIPFPPPIEESELKPNLKKGKLPVRATNQFLLYRTAVIKTLRENGVQDINMRTISKMASQLWNLEPAFVQQEYKSLALKAKGLHQKTAKVLTSFDMKETISQRPLAPMPESTESNVIDDTSSTDTNEVSDITQESQYISNFDIYNNTFYQPPTYYHPLILPQQTYYIQEDPANNLPLFYSENCEYHFGYFQ</sequence>
<dbReference type="AlphaFoldDB" id="A0A1B1EWF8"/>
<feature type="compositionally biased region" description="Polar residues" evidence="1">
    <location>
        <begin position="127"/>
        <end position="144"/>
    </location>
</feature>
<feature type="region of interest" description="Disordered" evidence="1">
    <location>
        <begin position="119"/>
        <end position="144"/>
    </location>
</feature>
<evidence type="ECO:0000313" key="5">
    <source>
        <dbReference type="Proteomes" id="UP000233469"/>
    </source>
</evidence>
<gene>
    <name evidence="3" type="primary">HMG10</name>
    <name evidence="4" type="ORF">RhiirC2_772580</name>
</gene>
<feature type="domain" description="HMG box" evidence="2">
    <location>
        <begin position="39"/>
        <end position="103"/>
    </location>
</feature>
<dbReference type="Gene3D" id="1.10.30.10">
    <property type="entry name" value="High mobility group box domain"/>
    <property type="match status" value="1"/>
</dbReference>
<proteinExistence type="predicted"/>
<evidence type="ECO:0000313" key="4">
    <source>
        <dbReference type="EMBL" id="PKK76359.1"/>
    </source>
</evidence>
<dbReference type="Pfam" id="PF00505">
    <property type="entry name" value="HMG_box"/>
    <property type="match status" value="1"/>
</dbReference>